<keyword evidence="1" id="KW-1015">Disulfide bond</keyword>
<comment type="similarity">
    <text evidence="2">Belongs to the peptidase S1 family. CLIP subfamily.</text>
</comment>
<dbReference type="GO" id="GO:0004252">
    <property type="term" value="F:serine-type endopeptidase activity"/>
    <property type="evidence" value="ECO:0007669"/>
    <property type="project" value="InterPro"/>
</dbReference>
<evidence type="ECO:0000313" key="5">
    <source>
        <dbReference type="Proteomes" id="UP000327044"/>
    </source>
</evidence>
<dbReference type="PRINTS" id="PR00722">
    <property type="entry name" value="CHYMOTRYPSIN"/>
</dbReference>
<dbReference type="PROSITE" id="PS50240">
    <property type="entry name" value="TRYPSIN_DOM"/>
    <property type="match status" value="1"/>
</dbReference>
<dbReference type="InterPro" id="IPR001314">
    <property type="entry name" value="Peptidase_S1A"/>
</dbReference>
<dbReference type="SUPFAM" id="SSF50494">
    <property type="entry name" value="Trypsin-like serine proteases"/>
    <property type="match status" value="2"/>
</dbReference>
<dbReference type="PROSITE" id="PS00135">
    <property type="entry name" value="TRYPSIN_SER"/>
    <property type="match status" value="2"/>
</dbReference>
<dbReference type="InParanoid" id="A0A5N4AWI8"/>
<reference evidence="4 5" key="1">
    <citation type="journal article" date="2018" name="Elife">
        <title>Firefly genomes illuminate parallel origins of bioluminescence in beetles.</title>
        <authorList>
            <person name="Fallon T.R."/>
            <person name="Lower S.E."/>
            <person name="Chang C.H."/>
            <person name="Bessho-Uehara M."/>
            <person name="Martin G.J."/>
            <person name="Bewick A.J."/>
            <person name="Behringer M."/>
            <person name="Debat H.J."/>
            <person name="Wong I."/>
            <person name="Day J.C."/>
            <person name="Suvorov A."/>
            <person name="Silva C.J."/>
            <person name="Stanger-Hall K.F."/>
            <person name="Hall D.W."/>
            <person name="Schmitz R.J."/>
            <person name="Nelson D.R."/>
            <person name="Lewis S.M."/>
            <person name="Shigenobu S."/>
            <person name="Bybee S.M."/>
            <person name="Larracuente A.M."/>
            <person name="Oba Y."/>
            <person name="Weng J.K."/>
        </authorList>
    </citation>
    <scope>NUCLEOTIDE SEQUENCE [LARGE SCALE GENOMIC DNA]</scope>
    <source>
        <strain evidence="4">1611_PpyrPB1</strain>
        <tissue evidence="4">Whole body</tissue>
    </source>
</reference>
<dbReference type="InterPro" id="IPR009003">
    <property type="entry name" value="Peptidase_S1_PA"/>
</dbReference>
<dbReference type="InterPro" id="IPR033116">
    <property type="entry name" value="TRYPSIN_SER"/>
</dbReference>
<dbReference type="EMBL" id="VVIM01000002">
    <property type="protein sequence ID" value="KAB0801694.1"/>
    <property type="molecule type" value="Genomic_DNA"/>
</dbReference>
<dbReference type="FunFam" id="2.40.10.10:FF:000002">
    <property type="entry name" value="Transmembrane protease serine"/>
    <property type="match status" value="2"/>
</dbReference>
<evidence type="ECO:0000256" key="1">
    <source>
        <dbReference type="ARBA" id="ARBA00023157"/>
    </source>
</evidence>
<dbReference type="PANTHER" id="PTHR24252">
    <property type="entry name" value="ACROSIN-RELATED"/>
    <property type="match status" value="1"/>
</dbReference>
<evidence type="ECO:0000313" key="4">
    <source>
        <dbReference type="EMBL" id="KAB0801694.1"/>
    </source>
</evidence>
<organism evidence="4 5">
    <name type="scientific">Photinus pyralis</name>
    <name type="common">Common eastern firefly</name>
    <name type="synonym">Lampyris pyralis</name>
    <dbReference type="NCBI Taxonomy" id="7054"/>
    <lineage>
        <taxon>Eukaryota</taxon>
        <taxon>Metazoa</taxon>
        <taxon>Ecdysozoa</taxon>
        <taxon>Arthropoda</taxon>
        <taxon>Hexapoda</taxon>
        <taxon>Insecta</taxon>
        <taxon>Pterygota</taxon>
        <taxon>Neoptera</taxon>
        <taxon>Endopterygota</taxon>
        <taxon>Coleoptera</taxon>
        <taxon>Polyphaga</taxon>
        <taxon>Elateriformia</taxon>
        <taxon>Elateroidea</taxon>
        <taxon>Lampyridae</taxon>
        <taxon>Lampyrinae</taxon>
        <taxon>Photinus</taxon>
    </lineage>
</organism>
<dbReference type="CDD" id="cd00190">
    <property type="entry name" value="Tryp_SPc"/>
    <property type="match status" value="2"/>
</dbReference>
<proteinExistence type="inferred from homology"/>
<keyword evidence="5" id="KW-1185">Reference proteome</keyword>
<gene>
    <name evidence="4" type="ORF">PPYR_03880</name>
</gene>
<dbReference type="InterPro" id="IPR001254">
    <property type="entry name" value="Trypsin_dom"/>
</dbReference>
<evidence type="ECO:0000259" key="3">
    <source>
        <dbReference type="PROSITE" id="PS50240"/>
    </source>
</evidence>
<dbReference type="AlphaFoldDB" id="A0A5N4AWI8"/>
<dbReference type="Proteomes" id="UP000327044">
    <property type="component" value="Unassembled WGS sequence"/>
</dbReference>
<protein>
    <recommendedName>
        <fullName evidence="3">Peptidase S1 domain-containing protein</fullName>
    </recommendedName>
</protein>
<dbReference type="Pfam" id="PF00089">
    <property type="entry name" value="Trypsin"/>
    <property type="match status" value="2"/>
</dbReference>
<dbReference type="SMART" id="SM00020">
    <property type="entry name" value="Tryp_SPc"/>
    <property type="match status" value="2"/>
</dbReference>
<feature type="domain" description="Peptidase S1" evidence="3">
    <location>
        <begin position="121"/>
        <end position="417"/>
    </location>
</feature>
<sequence>MDIKSKRLVDSIDFLLLAVQLRLKLLIMKYQVVLLTSQIRIRVGEYDFSSVQEDLPYVERGIAKKIVHPKYNFFTYEYDLALVKLDKSLEFAPHISPICLPASDDLLIGENATVTGWGRLSEGGTLPSVLQEVQVPIVSNDRCKSMFLRAGRHEFIPDIFLCAGHETGGQDSCQGDSGGPLQVKGKDGRYFLAGIISWGIGCAEANLPGGQQLSPRREYPVEKGLLTSQIRIRVGEYDFSSVQEDLPYVERGIAKKIVHPKYNFFTYEYDLALVKLDKSLEFAPHISPICLPASDDLLIGENATVTGWGRLSEGGTLPSVLQEVQVPIVSNDRCKSMFLRAGRHEFIPDIFLCAGHETGGQDSCQGDSGGPLQVKGKDGRYFLAGIISWGIGCAEANLPGVCTRISKFVPWILKNVT</sequence>
<dbReference type="PANTHER" id="PTHR24252:SF7">
    <property type="entry name" value="HYALIN"/>
    <property type="match status" value="1"/>
</dbReference>
<dbReference type="GO" id="GO:0006508">
    <property type="term" value="P:proteolysis"/>
    <property type="evidence" value="ECO:0007669"/>
    <property type="project" value="InterPro"/>
</dbReference>
<dbReference type="InterPro" id="IPR043504">
    <property type="entry name" value="Peptidase_S1_PA_chymotrypsin"/>
</dbReference>
<evidence type="ECO:0000256" key="2">
    <source>
        <dbReference type="ARBA" id="ARBA00024195"/>
    </source>
</evidence>
<name>A0A5N4AWI8_PHOPY</name>
<dbReference type="Gene3D" id="2.40.10.10">
    <property type="entry name" value="Trypsin-like serine proteases"/>
    <property type="match status" value="2"/>
</dbReference>
<accession>A0A5N4AWI8</accession>
<comment type="caution">
    <text evidence="4">The sequence shown here is derived from an EMBL/GenBank/DDBJ whole genome shotgun (WGS) entry which is preliminary data.</text>
</comment>